<feature type="compositionally biased region" description="Basic and acidic residues" evidence="4">
    <location>
        <begin position="219"/>
        <end position="230"/>
    </location>
</feature>
<feature type="coiled-coil region" evidence="3">
    <location>
        <begin position="624"/>
        <end position="651"/>
    </location>
</feature>
<evidence type="ECO:0000256" key="4">
    <source>
        <dbReference type="SAM" id="MobiDB-lite"/>
    </source>
</evidence>
<dbReference type="Pfam" id="PF12808">
    <property type="entry name" value="Mto2_bdg"/>
    <property type="match status" value="1"/>
</dbReference>
<feature type="domain" description="Mto1-like Mto2p-binding" evidence="6">
    <location>
        <begin position="1464"/>
        <end position="1512"/>
    </location>
</feature>
<comment type="caution">
    <text evidence="7">The sequence shown here is derived from an EMBL/GenBank/DDBJ whole genome shotgun (WGS) entry which is preliminary data.</text>
</comment>
<dbReference type="Proteomes" id="UP000297716">
    <property type="component" value="Unassembled WGS sequence"/>
</dbReference>
<dbReference type="InterPro" id="IPR024545">
    <property type="entry name" value="Mto1-like_Mto2p-bd"/>
</dbReference>
<feature type="region of interest" description="Disordered" evidence="4">
    <location>
        <begin position="1479"/>
        <end position="1515"/>
    </location>
</feature>
<keyword evidence="8" id="KW-1185">Reference proteome</keyword>
<feature type="compositionally biased region" description="Acidic residues" evidence="4">
    <location>
        <begin position="174"/>
        <end position="184"/>
    </location>
</feature>
<protein>
    <recommendedName>
        <fullName evidence="9">Centrosomin N-terminal motif 1 domain-containing protein</fullName>
    </recommendedName>
</protein>
<feature type="region of interest" description="Disordered" evidence="4">
    <location>
        <begin position="352"/>
        <end position="397"/>
    </location>
</feature>
<dbReference type="OrthoDB" id="10255000at2759"/>
<reference evidence="7 8" key="1">
    <citation type="submission" date="2019-03" db="EMBL/GenBank/DDBJ databases">
        <title>Draft genome sequence of Xylaria hypoxylon DSM 108379, a ubiquitous saprotrophic-parasitic fungi on hardwood.</title>
        <authorList>
            <person name="Buettner E."/>
            <person name="Leonhardt S."/>
            <person name="Gebauer A.M."/>
            <person name="Liers C."/>
            <person name="Hofrichter M."/>
            <person name="Kellner H."/>
        </authorList>
    </citation>
    <scope>NUCLEOTIDE SEQUENCE [LARGE SCALE GENOMIC DNA]</scope>
    <source>
        <strain evidence="7 8">DSM 108379</strain>
    </source>
</reference>
<dbReference type="InterPro" id="IPR012943">
    <property type="entry name" value="Cnn_1N"/>
</dbReference>
<accession>A0A4Z0YIU1</accession>
<sequence>MEEDENHGTGRHGQAEAERKAARNSRPLPDDSSFVETTKLEPDYEQHVDSMTEEEHVRAHLQDVESSFLPPASPTIEVVGPNAGIDDTYLFDVAPRKPPTSADAAVPPQQLEQSHSQINPISTPQTLEANQQPTRESPVPTTTVTKSAATTSNPTPAQPDELLLPESPPANPFNDEDDDDDDNADATNTALTLGDLSSPTAVVAARATSRAASTATDTTVHKLPSEHEDSGASVQDSSNIEYTNDNASFSTNAPTLNHSSSDVTSNRLSVDAGATPGNALKVAKRPRYLRTRNASQRSSASSFLTSDDIESDVTVGLSADYALQSGGAAPAFGLTLSASNDLSRSISMGSMASGFDDGFDPTRTGPLEPLEEVESPIHEHPRDSLATPRAKRGPLNAPTDTIIARHVRNVEVPESLAKEYQTKGGLSTPLQSYRKFSDYTPAPSTVARSGRNMTLKEQSSTIERLSKENFDLKLKVMFLSDRLDKLSEEGIKEMISENVELRTALAVIQRDNKILRRRVKEFERRHYDDEGRPSTARSGISSEGRATPTFESSAQANEEEIILLREQIEEFVTEIERLRSDNMSSELEKRKLVETVKTMGDRATGRVEEKLGRQEETDVWKDLLEQETARREQADDENRKLRDEIFFMKQDINGSAPVGGGLHHTTNIYNISRKPRQTSPTRSRPVSGLSGEEDQTATLSQSSTLVEELRRESEKLRHENAELRREVGAQTSMLTSRNREKERLYQEIEELKLAQRRSGPAPSTLDSLLDRSASRIGGHDRPISRGSGRSRLTMAAEDPDREELENKIAEQRDKINELKFKNQELQRELETCMADFEEAIEGRRQTEDDAAAVQEELENMMNDLITIQAERDEALQDQAASENKFADLQEEAQGLVNELEAEADQKTDEIQRLQLDLQDRSENFEALQEEMRSMTESLIGLEDEQIKTQKRIEQLEQELEDSGRELEDLETQLLESNDKTQRLGVQQESSQGEIAFLREEQEGDKIRIGDLEAALANAEQTIAEERDRARELDQRLANERKQRELIANREKEEVQQMVNDLNREASSAKEEARVLRQSLGNREVEATQWKERLMELENNLREALGDLNGTRSSLLQSIASLQRELETTVRELDTTRSSLLEKERIIKQRDSLLESHALESRKFGDLLDKERQAHRNTRNQFETFQRTHSHVSRTVTSQDSRIIELESTRASDKRKIAQLEATFKEQLAERNNLLLMLWTRLSALCGSDWAHDNRLINGRALPSLESISTMLPGFSKNLVAAIKMIESLLGNFQSRIKSVERDLWKEYQGLENNLEVRTKKLERLEALVRSGIASGNFDTQSRFSQLETAYRTLKIEHATLQRAHDARNRSAGYSERTLTSKASSQASGEEPMGGGSPSPLVPMGPHGRESRLPRSKTNPVDTTTSRSTTSSMTRTSSTIGAADLGHLNSSHGDAGYTAGADRQWMLRLRELEYKLKEEREARQMDRAAARQRIQDSERQNNQLAAELVRAQRKKE</sequence>
<gene>
    <name evidence="7" type="ORF">E0Z10_g9888</name>
</gene>
<dbReference type="STRING" id="37992.A0A4Z0YIU1"/>
<feature type="compositionally biased region" description="Polar residues" evidence="4">
    <location>
        <begin position="292"/>
        <end position="305"/>
    </location>
</feature>
<feature type="compositionally biased region" description="Polar residues" evidence="4">
    <location>
        <begin position="110"/>
        <end position="135"/>
    </location>
</feature>
<dbReference type="PANTHER" id="PTHR23159">
    <property type="entry name" value="CENTROSOMAL PROTEIN 2"/>
    <property type="match status" value="1"/>
</dbReference>
<evidence type="ECO:0000256" key="1">
    <source>
        <dbReference type="ARBA" id="ARBA00004496"/>
    </source>
</evidence>
<feature type="compositionally biased region" description="Basic and acidic residues" evidence="4">
    <location>
        <begin position="768"/>
        <end position="783"/>
    </location>
</feature>
<dbReference type="GO" id="GO:0005815">
    <property type="term" value="C:microtubule organizing center"/>
    <property type="evidence" value="ECO:0007669"/>
    <property type="project" value="InterPro"/>
</dbReference>
<evidence type="ECO:0000259" key="6">
    <source>
        <dbReference type="Pfam" id="PF12808"/>
    </source>
</evidence>
<feature type="region of interest" description="Disordered" evidence="4">
    <location>
        <begin position="1361"/>
        <end position="1450"/>
    </location>
</feature>
<feature type="region of interest" description="Disordered" evidence="4">
    <location>
        <begin position="754"/>
        <end position="805"/>
    </location>
</feature>
<feature type="region of interest" description="Disordered" evidence="4">
    <location>
        <begin position="526"/>
        <end position="555"/>
    </location>
</feature>
<proteinExistence type="predicted"/>
<keyword evidence="2" id="KW-0963">Cytoplasm</keyword>
<evidence type="ECO:0000313" key="7">
    <source>
        <dbReference type="EMBL" id="TGJ78870.1"/>
    </source>
</evidence>
<evidence type="ECO:0000256" key="3">
    <source>
        <dbReference type="SAM" id="Coils"/>
    </source>
</evidence>
<feature type="compositionally biased region" description="Polar residues" evidence="4">
    <location>
        <begin position="232"/>
        <end position="268"/>
    </location>
</feature>
<feature type="compositionally biased region" description="Basic and acidic residues" evidence="4">
    <location>
        <begin position="707"/>
        <end position="727"/>
    </location>
</feature>
<name>A0A4Z0YIU1_9PEZI</name>
<feature type="region of interest" description="Disordered" evidence="4">
    <location>
        <begin position="89"/>
        <end position="305"/>
    </location>
</feature>
<evidence type="ECO:0008006" key="9">
    <source>
        <dbReference type="Google" id="ProtNLM"/>
    </source>
</evidence>
<feature type="compositionally biased region" description="Polar residues" evidence="4">
    <location>
        <begin position="1376"/>
        <end position="1386"/>
    </location>
</feature>
<evidence type="ECO:0000313" key="8">
    <source>
        <dbReference type="Proteomes" id="UP000297716"/>
    </source>
</evidence>
<feature type="compositionally biased region" description="Polar residues" evidence="4">
    <location>
        <begin position="696"/>
        <end position="705"/>
    </location>
</feature>
<feature type="coiled-coil region" evidence="3">
    <location>
        <begin position="1008"/>
        <end position="1138"/>
    </location>
</feature>
<feature type="compositionally biased region" description="Basic and acidic residues" evidence="4">
    <location>
        <begin position="1479"/>
        <end position="1498"/>
    </location>
</feature>
<feature type="compositionally biased region" description="Low complexity" evidence="4">
    <location>
        <begin position="137"/>
        <end position="151"/>
    </location>
</feature>
<feature type="domain" description="Centrosomin N-terminal motif 1" evidence="5">
    <location>
        <begin position="454"/>
        <end position="524"/>
    </location>
</feature>
<evidence type="ECO:0000259" key="5">
    <source>
        <dbReference type="Pfam" id="PF07989"/>
    </source>
</evidence>
<evidence type="ECO:0000256" key="2">
    <source>
        <dbReference type="ARBA" id="ARBA00022490"/>
    </source>
</evidence>
<dbReference type="Pfam" id="PF07989">
    <property type="entry name" value="Cnn_1N"/>
    <property type="match status" value="1"/>
</dbReference>
<feature type="compositionally biased region" description="Low complexity" evidence="4">
    <location>
        <begin position="1422"/>
        <end position="1438"/>
    </location>
</feature>
<comment type="subcellular location">
    <subcellularLocation>
        <location evidence="1">Cytoplasm</location>
    </subcellularLocation>
</comment>
<feature type="region of interest" description="Disordered" evidence="4">
    <location>
        <begin position="657"/>
        <end position="740"/>
    </location>
</feature>
<dbReference type="GO" id="GO:0005737">
    <property type="term" value="C:cytoplasm"/>
    <property type="evidence" value="ECO:0007669"/>
    <property type="project" value="UniProtKB-SubCell"/>
</dbReference>
<feature type="compositionally biased region" description="Low complexity" evidence="4">
    <location>
        <begin position="185"/>
        <end position="218"/>
    </location>
</feature>
<dbReference type="EMBL" id="SKBN01000338">
    <property type="protein sequence ID" value="TGJ78870.1"/>
    <property type="molecule type" value="Genomic_DNA"/>
</dbReference>
<feature type="region of interest" description="Disordered" evidence="4">
    <location>
        <begin position="1"/>
        <end position="55"/>
    </location>
</feature>
<feature type="compositionally biased region" description="Basic and acidic residues" evidence="4">
    <location>
        <begin position="38"/>
        <end position="55"/>
    </location>
</feature>
<dbReference type="Gene3D" id="1.20.5.170">
    <property type="match status" value="1"/>
</dbReference>
<dbReference type="PANTHER" id="PTHR23159:SF31">
    <property type="entry name" value="CENTROSOME-ASSOCIATED PROTEIN CEP250 ISOFORM X1"/>
    <property type="match status" value="1"/>
</dbReference>
<organism evidence="7 8">
    <name type="scientific">Xylaria hypoxylon</name>
    <dbReference type="NCBI Taxonomy" id="37992"/>
    <lineage>
        <taxon>Eukaryota</taxon>
        <taxon>Fungi</taxon>
        <taxon>Dikarya</taxon>
        <taxon>Ascomycota</taxon>
        <taxon>Pezizomycotina</taxon>
        <taxon>Sordariomycetes</taxon>
        <taxon>Xylariomycetidae</taxon>
        <taxon>Xylariales</taxon>
        <taxon>Xylariaceae</taxon>
        <taxon>Xylaria</taxon>
    </lineage>
</organism>
<keyword evidence="3" id="KW-0175">Coiled coil</keyword>